<dbReference type="Proteomes" id="UP000276133">
    <property type="component" value="Unassembled WGS sequence"/>
</dbReference>
<accession>A0A3M7T1M8</accession>
<comment type="caution">
    <text evidence="1">The sequence shown here is derived from an EMBL/GenBank/DDBJ whole genome shotgun (WGS) entry which is preliminary data.</text>
</comment>
<sequence length="73" mass="7959">MHLAARGINSSSHFPLGLPNTLAYSMESKFKISTCQVFGSGYIRLKWAISSAENLLGSFMRSIVSSTLFPCEA</sequence>
<proteinExistence type="predicted"/>
<dbReference type="AlphaFoldDB" id="A0A3M7T1M8"/>
<dbReference type="EMBL" id="REGN01000432">
    <property type="protein sequence ID" value="RNA41941.1"/>
    <property type="molecule type" value="Genomic_DNA"/>
</dbReference>
<name>A0A3M7T1M8_BRAPC</name>
<keyword evidence="2" id="KW-1185">Reference proteome</keyword>
<gene>
    <name evidence="1" type="ORF">BpHYR1_047417</name>
</gene>
<organism evidence="1 2">
    <name type="scientific">Brachionus plicatilis</name>
    <name type="common">Marine rotifer</name>
    <name type="synonym">Brachionus muelleri</name>
    <dbReference type="NCBI Taxonomy" id="10195"/>
    <lineage>
        <taxon>Eukaryota</taxon>
        <taxon>Metazoa</taxon>
        <taxon>Spiralia</taxon>
        <taxon>Gnathifera</taxon>
        <taxon>Rotifera</taxon>
        <taxon>Eurotatoria</taxon>
        <taxon>Monogononta</taxon>
        <taxon>Pseudotrocha</taxon>
        <taxon>Ploima</taxon>
        <taxon>Brachionidae</taxon>
        <taxon>Brachionus</taxon>
    </lineage>
</organism>
<evidence type="ECO:0000313" key="2">
    <source>
        <dbReference type="Proteomes" id="UP000276133"/>
    </source>
</evidence>
<protein>
    <submittedName>
        <fullName evidence="1">Uncharacterized protein</fullName>
    </submittedName>
</protein>
<reference evidence="1 2" key="1">
    <citation type="journal article" date="2018" name="Sci. Rep.">
        <title>Genomic signatures of local adaptation to the degree of environmental predictability in rotifers.</title>
        <authorList>
            <person name="Franch-Gras L."/>
            <person name="Hahn C."/>
            <person name="Garcia-Roger E.M."/>
            <person name="Carmona M.J."/>
            <person name="Serra M."/>
            <person name="Gomez A."/>
        </authorList>
    </citation>
    <scope>NUCLEOTIDE SEQUENCE [LARGE SCALE GENOMIC DNA]</scope>
    <source>
        <strain evidence="1">HYR1</strain>
    </source>
</reference>
<evidence type="ECO:0000313" key="1">
    <source>
        <dbReference type="EMBL" id="RNA41941.1"/>
    </source>
</evidence>